<organism evidence="2 3">
    <name type="scientific">Ruminiclostridium papyrosolvens C7</name>
    <dbReference type="NCBI Taxonomy" id="1330534"/>
    <lineage>
        <taxon>Bacteria</taxon>
        <taxon>Bacillati</taxon>
        <taxon>Bacillota</taxon>
        <taxon>Clostridia</taxon>
        <taxon>Eubacteriales</taxon>
        <taxon>Oscillospiraceae</taxon>
        <taxon>Ruminiclostridium</taxon>
    </lineage>
</organism>
<reference evidence="2 3" key="1">
    <citation type="journal article" date="2013" name="Genome Announc.">
        <title>Draft Genome Sequence of the Cellulolytic Bacterium Clostridium papyrosolvens C7 (ATCC 700395).</title>
        <authorList>
            <person name="Zepeda V."/>
            <person name="Dassa B."/>
            <person name="Borovok I."/>
            <person name="Lamed R."/>
            <person name="Bayer E.A."/>
            <person name="Cate J.H."/>
        </authorList>
    </citation>
    <scope>NUCLEOTIDE SEQUENCE [LARGE SCALE GENOMIC DNA]</scope>
    <source>
        <strain evidence="2 3">C7</strain>
    </source>
</reference>
<dbReference type="RefSeq" id="WP_020815449.1">
    <property type="nucleotide sequence ID" value="NZ_ATAY01000031.1"/>
</dbReference>
<dbReference type="EMBL" id="ATAY01000031">
    <property type="protein sequence ID" value="EPR11915.1"/>
    <property type="molecule type" value="Genomic_DNA"/>
</dbReference>
<accession>U4R1J5</accession>
<gene>
    <name evidence="2" type="ORF">L323_09570</name>
</gene>
<evidence type="ECO:0000313" key="3">
    <source>
        <dbReference type="Proteomes" id="UP000016860"/>
    </source>
</evidence>
<dbReference type="STRING" id="1330534.L323_09570"/>
<comment type="caution">
    <text evidence="2">The sequence shown here is derived from an EMBL/GenBank/DDBJ whole genome shotgun (WGS) entry which is preliminary data.</text>
</comment>
<evidence type="ECO:0000313" key="2">
    <source>
        <dbReference type="EMBL" id="EPR11915.1"/>
    </source>
</evidence>
<dbReference type="AlphaFoldDB" id="U4R1J5"/>
<name>U4R1J5_9FIRM</name>
<sequence length="95" mass="10575">MEIILFLFFFVVSLFILCGVIKSAIDGSETAKEIRMIRMILQKQYGKSLKQNKQSDNDYKVMDISYDTCPACGATVKPENNTCPSCGLNLNGKNA</sequence>
<dbReference type="Pfam" id="PF13248">
    <property type="entry name" value="Zn_ribbon_3"/>
    <property type="match status" value="1"/>
</dbReference>
<dbReference type="PATRIC" id="fig|1330534.3.peg.1905"/>
<feature type="domain" description="Putative zinc-ribbon" evidence="1">
    <location>
        <begin position="68"/>
        <end position="90"/>
    </location>
</feature>
<proteinExistence type="predicted"/>
<protein>
    <recommendedName>
        <fullName evidence="1">Putative zinc-ribbon domain-containing protein</fullName>
    </recommendedName>
</protein>
<dbReference type="OrthoDB" id="1739973at2"/>
<evidence type="ECO:0000259" key="1">
    <source>
        <dbReference type="Pfam" id="PF13248"/>
    </source>
</evidence>
<dbReference type="Proteomes" id="UP000016860">
    <property type="component" value="Unassembled WGS sequence"/>
</dbReference>
<dbReference type="InterPro" id="IPR059113">
    <property type="entry name" value="Znf_ribbon"/>
</dbReference>